<protein>
    <recommendedName>
        <fullName evidence="4">Small ribosomal subunit protein uS15</fullName>
    </recommendedName>
</protein>
<dbReference type="Pfam" id="PF00312">
    <property type="entry name" value="Ribosomal_S15"/>
    <property type="match status" value="1"/>
</dbReference>
<dbReference type="GO" id="GO:0019843">
    <property type="term" value="F:rRNA binding"/>
    <property type="evidence" value="ECO:0007669"/>
    <property type="project" value="UniProtKB-UniRule"/>
</dbReference>
<comment type="similarity">
    <text evidence="4 5">Belongs to the universal ribosomal protein uS15 family.</text>
</comment>
<evidence type="ECO:0000313" key="8">
    <source>
        <dbReference type="Proteomes" id="UP000823612"/>
    </source>
</evidence>
<accession>A0A9D9GYJ3</accession>
<gene>
    <name evidence="4 7" type="primary">rpsO</name>
    <name evidence="7" type="ORF">IAB08_00590</name>
</gene>
<dbReference type="Proteomes" id="UP000823612">
    <property type="component" value="Unassembled WGS sequence"/>
</dbReference>
<comment type="function">
    <text evidence="4 6">One of the primary rRNA binding proteins, it binds directly to 16S rRNA where it helps nucleate assembly of the platform of the 30S subunit by binding and bridging several RNA helices of the 16S rRNA.</text>
</comment>
<keyword evidence="1 4" id="KW-0689">Ribosomal protein</keyword>
<dbReference type="PANTHER" id="PTHR23321">
    <property type="entry name" value="RIBOSOMAL PROTEIN S15, BACTERIAL AND ORGANELLAR"/>
    <property type="match status" value="1"/>
</dbReference>
<dbReference type="SUPFAM" id="SSF47060">
    <property type="entry name" value="S15/NS1 RNA-binding domain"/>
    <property type="match status" value="1"/>
</dbReference>
<dbReference type="GO" id="GO:0022627">
    <property type="term" value="C:cytosolic small ribosomal subunit"/>
    <property type="evidence" value="ECO:0007669"/>
    <property type="project" value="TreeGrafter"/>
</dbReference>
<proteinExistence type="inferred from homology"/>
<evidence type="ECO:0000256" key="2">
    <source>
        <dbReference type="ARBA" id="ARBA00023274"/>
    </source>
</evidence>
<dbReference type="PROSITE" id="PS00362">
    <property type="entry name" value="RIBOSOMAL_S15"/>
    <property type="match status" value="1"/>
</dbReference>
<dbReference type="CDD" id="cd00353">
    <property type="entry name" value="Ribosomal_S15p_S13e"/>
    <property type="match status" value="1"/>
</dbReference>
<comment type="caution">
    <text evidence="7">The sequence shown here is derived from an EMBL/GenBank/DDBJ whole genome shotgun (WGS) entry which is preliminary data.</text>
</comment>
<dbReference type="InterPro" id="IPR005290">
    <property type="entry name" value="Ribosomal_uS15_bac-type"/>
</dbReference>
<reference evidence="7" key="2">
    <citation type="journal article" date="2021" name="PeerJ">
        <title>Extensive microbial diversity within the chicken gut microbiome revealed by metagenomics and culture.</title>
        <authorList>
            <person name="Gilroy R."/>
            <person name="Ravi A."/>
            <person name="Getino M."/>
            <person name="Pursley I."/>
            <person name="Horton D.L."/>
            <person name="Alikhan N.F."/>
            <person name="Baker D."/>
            <person name="Gharbi K."/>
            <person name="Hall N."/>
            <person name="Watson M."/>
            <person name="Adriaenssens E.M."/>
            <person name="Foster-Nyarko E."/>
            <person name="Jarju S."/>
            <person name="Secka A."/>
            <person name="Antonio M."/>
            <person name="Oren A."/>
            <person name="Chaudhuri R.R."/>
            <person name="La Ragione R."/>
            <person name="Hildebrand F."/>
            <person name="Pallen M.J."/>
        </authorList>
    </citation>
    <scope>NUCLEOTIDE SEQUENCE</scope>
    <source>
        <strain evidence="7">2889</strain>
    </source>
</reference>
<dbReference type="SMART" id="SM01387">
    <property type="entry name" value="Ribosomal_S15"/>
    <property type="match status" value="1"/>
</dbReference>
<keyword evidence="4 6" id="KW-0699">rRNA-binding</keyword>
<evidence type="ECO:0000313" key="7">
    <source>
        <dbReference type="EMBL" id="MBO8431780.1"/>
    </source>
</evidence>
<evidence type="ECO:0000256" key="4">
    <source>
        <dbReference type="HAMAP-Rule" id="MF_01343"/>
    </source>
</evidence>
<dbReference type="Gene3D" id="1.10.287.10">
    <property type="entry name" value="S15/NS1, RNA-binding"/>
    <property type="match status" value="1"/>
</dbReference>
<comment type="function">
    <text evidence="4">Forms an intersubunit bridge (bridge B4) with the 23S rRNA of the 50S subunit in the ribosome.</text>
</comment>
<dbReference type="GO" id="GO:0006412">
    <property type="term" value="P:translation"/>
    <property type="evidence" value="ECO:0007669"/>
    <property type="project" value="UniProtKB-UniRule"/>
</dbReference>
<dbReference type="PANTHER" id="PTHR23321:SF26">
    <property type="entry name" value="SMALL RIBOSOMAL SUBUNIT PROTEIN US15M"/>
    <property type="match status" value="1"/>
</dbReference>
<dbReference type="InterPro" id="IPR000589">
    <property type="entry name" value="Ribosomal_uS15"/>
</dbReference>
<name>A0A9D9GYJ3_9BACT</name>
<keyword evidence="4 6" id="KW-0694">RNA-binding</keyword>
<sequence>MYLTTERKKEIFKTYGGSESNTGSAEGQIALFTERILHLSEHVRQHKKDRFTQRALVTLVGKRRKMLDYLKERDIERYRAILQQLNLRK</sequence>
<dbReference type="Gene3D" id="6.10.250.3130">
    <property type="match status" value="1"/>
</dbReference>
<reference evidence="7" key="1">
    <citation type="submission" date="2020-10" db="EMBL/GenBank/DDBJ databases">
        <authorList>
            <person name="Gilroy R."/>
        </authorList>
    </citation>
    <scope>NUCLEOTIDE SEQUENCE</scope>
    <source>
        <strain evidence="7">2889</strain>
    </source>
</reference>
<dbReference type="InterPro" id="IPR009068">
    <property type="entry name" value="uS15_NS1_RNA-bd_sf"/>
</dbReference>
<dbReference type="GO" id="GO:0003735">
    <property type="term" value="F:structural constituent of ribosome"/>
    <property type="evidence" value="ECO:0007669"/>
    <property type="project" value="InterPro"/>
</dbReference>
<dbReference type="EMBL" id="JADIMZ010000009">
    <property type="protein sequence ID" value="MBO8431780.1"/>
    <property type="molecule type" value="Genomic_DNA"/>
</dbReference>
<evidence type="ECO:0000256" key="6">
    <source>
        <dbReference type="RuleBase" id="RU004524"/>
    </source>
</evidence>
<evidence type="ECO:0000256" key="1">
    <source>
        <dbReference type="ARBA" id="ARBA00022980"/>
    </source>
</evidence>
<comment type="subunit">
    <text evidence="3 4">Part of the 30S ribosomal subunit. Forms a bridge to the 50S subunit in the 70S ribosome, contacting the 23S rRNA.</text>
</comment>
<evidence type="ECO:0000256" key="5">
    <source>
        <dbReference type="RuleBase" id="RU003919"/>
    </source>
</evidence>
<dbReference type="AlphaFoldDB" id="A0A9D9GYJ3"/>
<keyword evidence="2 4" id="KW-0687">Ribonucleoprotein</keyword>
<evidence type="ECO:0000256" key="3">
    <source>
        <dbReference type="ARBA" id="ARBA00064542"/>
    </source>
</evidence>
<dbReference type="NCBIfam" id="TIGR00952">
    <property type="entry name" value="S15_bact"/>
    <property type="match status" value="1"/>
</dbReference>
<dbReference type="HAMAP" id="MF_01343_B">
    <property type="entry name" value="Ribosomal_uS15_B"/>
    <property type="match status" value="1"/>
</dbReference>
<dbReference type="FunFam" id="1.10.287.10:FF:000002">
    <property type="entry name" value="30S ribosomal protein S15"/>
    <property type="match status" value="1"/>
</dbReference>
<organism evidence="7 8">
    <name type="scientific">Candidatus Pullibacteroides excrementavium</name>
    <dbReference type="NCBI Taxonomy" id="2840905"/>
    <lineage>
        <taxon>Bacteria</taxon>
        <taxon>Pseudomonadati</taxon>
        <taxon>Bacteroidota</taxon>
        <taxon>Bacteroidia</taxon>
        <taxon>Bacteroidales</taxon>
        <taxon>Candidatus Pullibacteroides</taxon>
    </lineage>
</organism>